<keyword evidence="4 6" id="KW-1133">Transmembrane helix</keyword>
<sequence length="109" mass="11559">MGLGTAILAILAVFLPPLAVFLKTASCGQLFINLILTCLGFIPGIIRMSLLFSVEELKMTEGGVDAMHVVTRDKYAGGGGVYYYEKPKKRRRWYAAPMAAGGSVGAGGC</sequence>
<dbReference type="GO" id="GO:0016020">
    <property type="term" value="C:membrane"/>
    <property type="evidence" value="ECO:0007669"/>
    <property type="project" value="UniProtKB-SubCell"/>
</dbReference>
<dbReference type="PANTHER" id="PTHR21659">
    <property type="entry name" value="HYDROPHOBIC PROTEIN RCI2 LOW TEMPERATURE AND SALT RESPONSIVE PROTEIN LTI6 -RELATED"/>
    <property type="match status" value="1"/>
</dbReference>
<dbReference type="Pfam" id="PF01679">
    <property type="entry name" value="Pmp3"/>
    <property type="match status" value="1"/>
</dbReference>
<evidence type="ECO:0000313" key="8">
    <source>
        <dbReference type="Proteomes" id="UP000038010"/>
    </source>
</evidence>
<reference evidence="7 8" key="1">
    <citation type="submission" date="2015-06" db="EMBL/GenBank/DDBJ databases">
        <title>Draft genome of the ant-associated black yeast Phialophora attae CBS 131958.</title>
        <authorList>
            <person name="Moreno L.F."/>
            <person name="Stielow B.J."/>
            <person name="de Hoog S."/>
            <person name="Vicente V.A."/>
            <person name="Weiss V.A."/>
            <person name="de Vries M."/>
            <person name="Cruz L.M."/>
            <person name="Souza E.M."/>
        </authorList>
    </citation>
    <scope>NUCLEOTIDE SEQUENCE [LARGE SCALE GENOMIC DNA]</scope>
    <source>
        <strain evidence="7 8">CBS 131958</strain>
    </source>
</reference>
<evidence type="ECO:0000256" key="4">
    <source>
        <dbReference type="ARBA" id="ARBA00022989"/>
    </source>
</evidence>
<name>A0A0N1HK08_9EURO</name>
<keyword evidence="5 6" id="KW-0472">Membrane</keyword>
<proteinExistence type="inferred from homology"/>
<keyword evidence="3 6" id="KW-0812">Transmembrane</keyword>
<dbReference type="InterPro" id="IPR000612">
    <property type="entry name" value="PMP3"/>
</dbReference>
<dbReference type="GeneID" id="28733188"/>
<keyword evidence="8" id="KW-1185">Reference proteome</keyword>
<dbReference type="AlphaFoldDB" id="A0A0N1HK08"/>
<evidence type="ECO:0000256" key="3">
    <source>
        <dbReference type="ARBA" id="ARBA00022692"/>
    </source>
</evidence>
<protein>
    <submittedName>
        <fullName evidence="7">Uncharacterized protein</fullName>
    </submittedName>
</protein>
<dbReference type="EMBL" id="LFJN01000060">
    <property type="protein sequence ID" value="KPI34432.1"/>
    <property type="molecule type" value="Genomic_DNA"/>
</dbReference>
<evidence type="ECO:0000256" key="6">
    <source>
        <dbReference type="SAM" id="Phobius"/>
    </source>
</evidence>
<dbReference type="Proteomes" id="UP000038010">
    <property type="component" value="Unassembled WGS sequence"/>
</dbReference>
<dbReference type="VEuPathDB" id="FungiDB:AB675_1419"/>
<dbReference type="OrthoDB" id="2802411at2759"/>
<dbReference type="RefSeq" id="XP_017994395.1">
    <property type="nucleotide sequence ID" value="XM_018141308.1"/>
</dbReference>
<comment type="similarity">
    <text evidence="2">Belongs to the UPF0057 (PMP3) family.</text>
</comment>
<comment type="subcellular location">
    <subcellularLocation>
        <location evidence="1">Membrane</location>
    </subcellularLocation>
</comment>
<evidence type="ECO:0000313" key="7">
    <source>
        <dbReference type="EMBL" id="KPI34432.1"/>
    </source>
</evidence>
<feature type="transmembrane region" description="Helical" evidence="6">
    <location>
        <begin position="31"/>
        <end position="50"/>
    </location>
</feature>
<gene>
    <name evidence="7" type="ORF">AB675_1419</name>
</gene>
<evidence type="ECO:0000256" key="2">
    <source>
        <dbReference type="ARBA" id="ARBA00009530"/>
    </source>
</evidence>
<evidence type="ECO:0000256" key="5">
    <source>
        <dbReference type="ARBA" id="ARBA00023136"/>
    </source>
</evidence>
<comment type="caution">
    <text evidence="7">The sequence shown here is derived from an EMBL/GenBank/DDBJ whole genome shotgun (WGS) entry which is preliminary data.</text>
</comment>
<accession>A0A0N1HK08</accession>
<organism evidence="7 8">
    <name type="scientific">Cyphellophora attinorum</name>
    <dbReference type="NCBI Taxonomy" id="1664694"/>
    <lineage>
        <taxon>Eukaryota</taxon>
        <taxon>Fungi</taxon>
        <taxon>Dikarya</taxon>
        <taxon>Ascomycota</taxon>
        <taxon>Pezizomycotina</taxon>
        <taxon>Eurotiomycetes</taxon>
        <taxon>Chaetothyriomycetidae</taxon>
        <taxon>Chaetothyriales</taxon>
        <taxon>Cyphellophoraceae</taxon>
        <taxon>Cyphellophora</taxon>
    </lineage>
</organism>
<evidence type="ECO:0000256" key="1">
    <source>
        <dbReference type="ARBA" id="ARBA00004370"/>
    </source>
</evidence>
<dbReference type="PANTHER" id="PTHR21659:SF42">
    <property type="entry name" value="UPF0057 MEMBRANE PROTEIN ZK632.10-RELATED"/>
    <property type="match status" value="1"/>
</dbReference>